<dbReference type="EMBL" id="JBHRSK010000002">
    <property type="protein sequence ID" value="MFC2966817.1"/>
    <property type="molecule type" value="Genomic_DNA"/>
</dbReference>
<protein>
    <submittedName>
        <fullName evidence="1">Uncharacterized protein</fullName>
    </submittedName>
</protein>
<evidence type="ECO:0000313" key="2">
    <source>
        <dbReference type="Proteomes" id="UP001595443"/>
    </source>
</evidence>
<organism evidence="1 2">
    <name type="scientific">Acidimangrovimonas pyrenivorans</name>
    <dbReference type="NCBI Taxonomy" id="2030798"/>
    <lineage>
        <taxon>Bacteria</taxon>
        <taxon>Pseudomonadati</taxon>
        <taxon>Pseudomonadota</taxon>
        <taxon>Alphaproteobacteria</taxon>
        <taxon>Rhodobacterales</taxon>
        <taxon>Paracoccaceae</taxon>
        <taxon>Acidimangrovimonas</taxon>
    </lineage>
</organism>
<sequence>MTINDKYIVREHAVSYLQNGERTFLGLRLAHGLMYWMHQYLDGETQRATGVFHKERIVRCRDIADAVGPVGATDNDWLRVAVNQLEGQGLFRSVQVEGQRLHFHLSESFLAAYSRKAKGDSFAIIRTDHIRACGTLHDILFLTLASMHGGRDYPKFSLPRILREPAPSLTPIQRLELGLKREDQEKWRKSWEVSSKSWVRAATRASALLNHAYLIAPQHGIFDNHVSNVVVKVSHGKTKWSPERLYKFRAGTRNVVEIHPSGKRVRLNKAALKSKLYQTNII</sequence>
<proteinExistence type="predicted"/>
<dbReference type="Proteomes" id="UP001595443">
    <property type="component" value="Unassembled WGS sequence"/>
</dbReference>
<gene>
    <name evidence="1" type="ORF">ACFOES_01805</name>
</gene>
<accession>A0ABV7ACR3</accession>
<comment type="caution">
    <text evidence="1">The sequence shown here is derived from an EMBL/GenBank/DDBJ whole genome shotgun (WGS) entry which is preliminary data.</text>
</comment>
<evidence type="ECO:0000313" key="1">
    <source>
        <dbReference type="EMBL" id="MFC2966817.1"/>
    </source>
</evidence>
<reference evidence="2" key="1">
    <citation type="journal article" date="2019" name="Int. J. Syst. Evol. Microbiol.">
        <title>The Global Catalogue of Microorganisms (GCM) 10K type strain sequencing project: providing services to taxonomists for standard genome sequencing and annotation.</title>
        <authorList>
            <consortium name="The Broad Institute Genomics Platform"/>
            <consortium name="The Broad Institute Genome Sequencing Center for Infectious Disease"/>
            <person name="Wu L."/>
            <person name="Ma J."/>
        </authorList>
    </citation>
    <scope>NUCLEOTIDE SEQUENCE [LARGE SCALE GENOMIC DNA]</scope>
    <source>
        <strain evidence="2">KCTC 62192</strain>
    </source>
</reference>
<name>A0ABV7ACR3_9RHOB</name>
<keyword evidence="2" id="KW-1185">Reference proteome</keyword>
<dbReference type="RefSeq" id="WP_377831442.1">
    <property type="nucleotide sequence ID" value="NZ_JBHRSK010000002.1"/>
</dbReference>